<dbReference type="RefSeq" id="WP_345613420.1">
    <property type="nucleotide sequence ID" value="NZ_BAABJV010000005.1"/>
</dbReference>
<evidence type="ECO:0000313" key="3">
    <source>
        <dbReference type="EMBL" id="GAA4776147.1"/>
    </source>
</evidence>
<evidence type="ECO:0008006" key="5">
    <source>
        <dbReference type="Google" id="ProtNLM"/>
    </source>
</evidence>
<feature type="transmembrane region" description="Helical" evidence="2">
    <location>
        <begin position="41"/>
        <end position="71"/>
    </location>
</feature>
<feature type="transmembrane region" description="Helical" evidence="2">
    <location>
        <begin position="78"/>
        <end position="95"/>
    </location>
</feature>
<evidence type="ECO:0000256" key="1">
    <source>
        <dbReference type="SAM" id="MobiDB-lite"/>
    </source>
</evidence>
<feature type="region of interest" description="Disordered" evidence="1">
    <location>
        <begin position="142"/>
        <end position="235"/>
    </location>
</feature>
<evidence type="ECO:0000256" key="2">
    <source>
        <dbReference type="SAM" id="Phobius"/>
    </source>
</evidence>
<accession>A0ABP9A860</accession>
<keyword evidence="2" id="KW-0472">Membrane</keyword>
<proteinExistence type="predicted"/>
<evidence type="ECO:0000313" key="4">
    <source>
        <dbReference type="Proteomes" id="UP001501147"/>
    </source>
</evidence>
<dbReference type="Proteomes" id="UP001501147">
    <property type="component" value="Unassembled WGS sequence"/>
</dbReference>
<organism evidence="3 4">
    <name type="scientific">Streptomyces sanyensis</name>
    <dbReference type="NCBI Taxonomy" id="568869"/>
    <lineage>
        <taxon>Bacteria</taxon>
        <taxon>Bacillati</taxon>
        <taxon>Actinomycetota</taxon>
        <taxon>Actinomycetes</taxon>
        <taxon>Kitasatosporales</taxon>
        <taxon>Streptomycetaceae</taxon>
        <taxon>Streptomyces</taxon>
    </lineage>
</organism>
<feature type="compositionally biased region" description="Pro residues" evidence="1">
    <location>
        <begin position="182"/>
        <end position="204"/>
    </location>
</feature>
<dbReference type="EMBL" id="BAABJV010000005">
    <property type="protein sequence ID" value="GAA4776147.1"/>
    <property type="molecule type" value="Genomic_DNA"/>
</dbReference>
<keyword evidence="2" id="KW-1133">Transmembrane helix</keyword>
<protein>
    <recommendedName>
        <fullName evidence="5">Integral membrane protein</fullName>
    </recommendedName>
</protein>
<name>A0ABP9A860_9ACTN</name>
<keyword evidence="2" id="KW-0812">Transmembrane</keyword>
<feature type="transmembrane region" description="Helical" evidence="2">
    <location>
        <begin position="115"/>
        <end position="133"/>
    </location>
</feature>
<reference evidence="4" key="1">
    <citation type="journal article" date="2019" name="Int. J. Syst. Evol. Microbiol.">
        <title>The Global Catalogue of Microorganisms (GCM) 10K type strain sequencing project: providing services to taxonomists for standard genome sequencing and annotation.</title>
        <authorList>
            <consortium name="The Broad Institute Genomics Platform"/>
            <consortium name="The Broad Institute Genome Sequencing Center for Infectious Disease"/>
            <person name="Wu L."/>
            <person name="Ma J."/>
        </authorList>
    </citation>
    <scope>NUCLEOTIDE SEQUENCE [LARGE SCALE GENOMIC DNA]</scope>
    <source>
        <strain evidence="4">JCM 18324</strain>
    </source>
</reference>
<comment type="caution">
    <text evidence="3">The sequence shown here is derived from an EMBL/GenBank/DDBJ whole genome shotgun (WGS) entry which is preliminary data.</text>
</comment>
<keyword evidence="4" id="KW-1185">Reference proteome</keyword>
<gene>
    <name evidence="3" type="ORF">GCM10023329_26090</name>
</gene>
<sequence length="235" mass="23957">MVRNVIGSLIALAGAAAAVWSPFRDWYDGRLGRDYRIQDLFGGITAAEGALATSLLLPFAFAALLTVVGVALRLRAPVALAGLVVLGFTVLWMVRQGQAAGSLTVGGDGGGLGEGVALAAGGGVLLLLGALVMSGRRRHVPVQEAAPAPPEEDWGPYGTDPTGPVPYRRGPYALRPDDTLPGAPPVYRPPPYAAPPQGAPPPGPQRWSDAGRGGDGDREPGGPPPHGGTGRADEG</sequence>